<comment type="caution">
    <text evidence="12">The sequence shown here is derived from an EMBL/GenBank/DDBJ whole genome shotgun (WGS) entry which is preliminary data.</text>
</comment>
<feature type="transmembrane region" description="Helical" evidence="9">
    <location>
        <begin position="90"/>
        <end position="110"/>
    </location>
</feature>
<reference evidence="12 13" key="1">
    <citation type="journal article" date="2017" name="ISME J.">
        <title>Energy and carbon metabolisms in a deep terrestrial subsurface fluid microbial community.</title>
        <authorList>
            <person name="Momper L."/>
            <person name="Jungbluth S.P."/>
            <person name="Lee M.D."/>
            <person name="Amend J.P."/>
        </authorList>
    </citation>
    <scope>NUCLEOTIDE SEQUENCE [LARGE SCALE GENOMIC DNA]</scope>
    <source>
        <strain evidence="12">SURF_26</strain>
    </source>
</reference>
<sequence length="336" mass="38528">MSTIYYIAIIIVCLCMEAFFAGTEMSIISGNKLKMRYLAKKGNKAAQKIETLLKKPQLFLSTTLVGVNLGIIIASTLASRLISQWAPAHLVNVYTTFIMLPLILFFGEIIPMTIGRTYSTKLSLILIYPLSLAYYVLYPVIRLFSLISEQIAGLFKLNRQHKNPFLTREELMFILEDEIKRGSESEYEKEIIKKIFQFQDITVDDIMIPLNKVICVEASTPCKTVIELMHTSGFSRLPVYEGNPENMIGIIRTNKLLRAEYDKPVRKYIFKPYTAMQSTPIRNILWDLQLNGRQMVIVHDTQNKAVGMVTLEDIMERVVGSIMDEYDTVPENYQHE</sequence>
<evidence type="ECO:0000256" key="9">
    <source>
        <dbReference type="SAM" id="Phobius"/>
    </source>
</evidence>
<dbReference type="PROSITE" id="PS51371">
    <property type="entry name" value="CBS"/>
    <property type="match status" value="1"/>
</dbReference>
<feature type="domain" description="CBS" evidence="10">
    <location>
        <begin position="207"/>
        <end position="268"/>
    </location>
</feature>
<protein>
    <submittedName>
        <fullName evidence="12">HlyC/CorC family transporter</fullName>
    </submittedName>
</protein>
<keyword evidence="2 8" id="KW-0812">Transmembrane</keyword>
<dbReference type="SMART" id="SM00116">
    <property type="entry name" value="CBS"/>
    <property type="match status" value="2"/>
</dbReference>
<evidence type="ECO:0000313" key="13">
    <source>
        <dbReference type="Proteomes" id="UP000266426"/>
    </source>
</evidence>
<dbReference type="Pfam" id="PF01595">
    <property type="entry name" value="CNNM"/>
    <property type="match status" value="1"/>
</dbReference>
<feature type="transmembrane region" description="Helical" evidence="9">
    <location>
        <begin position="122"/>
        <end position="141"/>
    </location>
</feature>
<dbReference type="SUPFAM" id="SSF54631">
    <property type="entry name" value="CBS-domain pair"/>
    <property type="match status" value="1"/>
</dbReference>
<dbReference type="InterPro" id="IPR000644">
    <property type="entry name" value="CBS_dom"/>
</dbReference>
<feature type="transmembrane region" description="Helical" evidence="9">
    <location>
        <begin position="6"/>
        <end position="28"/>
    </location>
</feature>
<proteinExistence type="predicted"/>
<keyword evidence="6 8" id="KW-0472">Membrane</keyword>
<organism evidence="12 13">
    <name type="scientific">Candidatus Auribacter fodinae</name>
    <dbReference type="NCBI Taxonomy" id="2093366"/>
    <lineage>
        <taxon>Bacteria</taxon>
        <taxon>Pseudomonadati</taxon>
        <taxon>Candidatus Auribacterota</taxon>
        <taxon>Candidatus Auribacteria</taxon>
        <taxon>Candidatus Auribacterales</taxon>
        <taxon>Candidatus Auribacteraceae</taxon>
        <taxon>Candidatus Auribacter</taxon>
    </lineage>
</organism>
<keyword evidence="5 7" id="KW-0129">CBS domain</keyword>
<evidence type="ECO:0000256" key="7">
    <source>
        <dbReference type="PROSITE-ProRule" id="PRU00703"/>
    </source>
</evidence>
<evidence type="ECO:0000256" key="1">
    <source>
        <dbReference type="ARBA" id="ARBA00004141"/>
    </source>
</evidence>
<name>A0A3A4QZE4_9BACT</name>
<dbReference type="PANTHER" id="PTHR22777">
    <property type="entry name" value="HEMOLYSIN-RELATED"/>
    <property type="match status" value="1"/>
</dbReference>
<evidence type="ECO:0000256" key="8">
    <source>
        <dbReference type="PROSITE-ProRule" id="PRU01193"/>
    </source>
</evidence>
<feature type="transmembrane region" description="Helical" evidence="9">
    <location>
        <begin position="58"/>
        <end position="78"/>
    </location>
</feature>
<feature type="domain" description="CNNM transmembrane" evidence="11">
    <location>
        <begin position="1"/>
        <end position="191"/>
    </location>
</feature>
<dbReference type="CDD" id="cd04590">
    <property type="entry name" value="CBS_pair_CorC_HlyC_assoc"/>
    <property type="match status" value="1"/>
</dbReference>
<dbReference type="InterPro" id="IPR046342">
    <property type="entry name" value="CBS_dom_sf"/>
</dbReference>
<evidence type="ECO:0000256" key="2">
    <source>
        <dbReference type="ARBA" id="ARBA00022692"/>
    </source>
</evidence>
<evidence type="ECO:0000313" key="12">
    <source>
        <dbReference type="EMBL" id="RJP59164.1"/>
    </source>
</evidence>
<dbReference type="EMBL" id="QZJZ01000054">
    <property type="protein sequence ID" value="RJP59164.1"/>
    <property type="molecule type" value="Genomic_DNA"/>
</dbReference>
<dbReference type="Gene3D" id="3.10.580.10">
    <property type="entry name" value="CBS-domain"/>
    <property type="match status" value="1"/>
</dbReference>
<evidence type="ECO:0000259" key="10">
    <source>
        <dbReference type="PROSITE" id="PS51371"/>
    </source>
</evidence>
<evidence type="ECO:0000256" key="5">
    <source>
        <dbReference type="ARBA" id="ARBA00023122"/>
    </source>
</evidence>
<comment type="subcellular location">
    <subcellularLocation>
        <location evidence="1">Membrane</location>
        <topology evidence="1">Multi-pass membrane protein</topology>
    </subcellularLocation>
</comment>
<dbReference type="Pfam" id="PF00571">
    <property type="entry name" value="CBS"/>
    <property type="match status" value="2"/>
</dbReference>
<gene>
    <name evidence="12" type="ORF">C4541_06655</name>
</gene>
<dbReference type="InterPro" id="IPR002550">
    <property type="entry name" value="CNNM"/>
</dbReference>
<keyword evidence="4 8" id="KW-1133">Transmembrane helix</keyword>
<dbReference type="GO" id="GO:0005886">
    <property type="term" value="C:plasma membrane"/>
    <property type="evidence" value="ECO:0007669"/>
    <property type="project" value="TreeGrafter"/>
</dbReference>
<dbReference type="PROSITE" id="PS51846">
    <property type="entry name" value="CNNM"/>
    <property type="match status" value="1"/>
</dbReference>
<dbReference type="PANTHER" id="PTHR22777:SF17">
    <property type="entry name" value="UPF0053 PROTEIN SLL0260"/>
    <property type="match status" value="1"/>
</dbReference>
<evidence type="ECO:0000259" key="11">
    <source>
        <dbReference type="PROSITE" id="PS51846"/>
    </source>
</evidence>
<dbReference type="AlphaFoldDB" id="A0A3A4QZE4"/>
<dbReference type="Proteomes" id="UP000266426">
    <property type="component" value="Unassembled WGS sequence"/>
</dbReference>
<evidence type="ECO:0000256" key="3">
    <source>
        <dbReference type="ARBA" id="ARBA00022737"/>
    </source>
</evidence>
<keyword evidence="3" id="KW-0677">Repeat</keyword>
<accession>A0A3A4QZE4</accession>
<evidence type="ECO:0000256" key="6">
    <source>
        <dbReference type="ARBA" id="ARBA00023136"/>
    </source>
</evidence>
<evidence type="ECO:0000256" key="4">
    <source>
        <dbReference type="ARBA" id="ARBA00022989"/>
    </source>
</evidence>
<dbReference type="InterPro" id="IPR044751">
    <property type="entry name" value="Ion_transp-like_CBS"/>
</dbReference>